<dbReference type="PROSITE" id="PS52050">
    <property type="entry name" value="WYL"/>
    <property type="match status" value="1"/>
</dbReference>
<reference evidence="2" key="1">
    <citation type="journal article" date="2021" name="PeerJ">
        <title>Extensive microbial diversity within the chicken gut microbiome revealed by metagenomics and culture.</title>
        <authorList>
            <person name="Gilroy R."/>
            <person name="Ravi A."/>
            <person name="Getino M."/>
            <person name="Pursley I."/>
            <person name="Horton D.L."/>
            <person name="Alikhan N.F."/>
            <person name="Baker D."/>
            <person name="Gharbi K."/>
            <person name="Hall N."/>
            <person name="Watson M."/>
            <person name="Adriaenssens E.M."/>
            <person name="Foster-Nyarko E."/>
            <person name="Jarju S."/>
            <person name="Secka A."/>
            <person name="Antonio M."/>
            <person name="Oren A."/>
            <person name="Chaudhuri R.R."/>
            <person name="La Ragione R."/>
            <person name="Hildebrand F."/>
            <person name="Pallen M.J."/>
        </authorList>
    </citation>
    <scope>NUCLEOTIDE SEQUENCE</scope>
    <source>
        <strain evidence="2">5933</strain>
    </source>
</reference>
<dbReference type="SUPFAM" id="SSF46785">
    <property type="entry name" value="Winged helix' DNA-binding domain"/>
    <property type="match status" value="1"/>
</dbReference>
<dbReference type="Pfam" id="PF13280">
    <property type="entry name" value="WYL"/>
    <property type="match status" value="1"/>
</dbReference>
<evidence type="ECO:0000259" key="1">
    <source>
        <dbReference type="Pfam" id="PF13280"/>
    </source>
</evidence>
<dbReference type="AlphaFoldDB" id="A0A9D2Q4B7"/>
<accession>A0A9D2Q4B7</accession>
<gene>
    <name evidence="2" type="ORF">H9698_00480</name>
</gene>
<feature type="domain" description="WYL" evidence="1">
    <location>
        <begin position="142"/>
        <end position="215"/>
    </location>
</feature>
<dbReference type="EMBL" id="DWWA01000005">
    <property type="protein sequence ID" value="HJC71256.1"/>
    <property type="molecule type" value="Genomic_DNA"/>
</dbReference>
<sequence>MPKHQGQKKKLIVLARILQERTDLQTGMTTAELMSALLEYGIGSERKSIYNDIETLRSLGYDIRLQRKGTECRYYLASRLFELAELKILVDAVQSSRFLPADQTSRLIEKLETLCSRRQAHVLQRQVYVANRPKSMNKSIYETIDVLHEAMSGGAQVSFFYMEWTAQKTLRRRRQERYVVSPYALIWQDECYYLLAYDSAAQGLRHYRVDKMEELCRLEETPREGLEEFKKLNLAAYTNTTFGMFGGKTTSVTICFDASLAGVVIDRFGKEVMFLPRSEGKFAVTQDIVVSPQFMGWMAGLGTLAKIEAPVAVANAFAAHCIDLAAMYQSKANGAPT</sequence>
<dbReference type="InterPro" id="IPR026881">
    <property type="entry name" value="WYL_dom"/>
</dbReference>
<dbReference type="PANTHER" id="PTHR34580:SF1">
    <property type="entry name" value="PROTEIN PAFC"/>
    <property type="match status" value="1"/>
</dbReference>
<dbReference type="PANTHER" id="PTHR34580">
    <property type="match status" value="1"/>
</dbReference>
<organism evidence="2 3">
    <name type="scientific">Candidatus Ruthenibacterium merdavium</name>
    <dbReference type="NCBI Taxonomy" id="2838752"/>
    <lineage>
        <taxon>Bacteria</taxon>
        <taxon>Bacillati</taxon>
        <taxon>Bacillota</taxon>
        <taxon>Clostridia</taxon>
        <taxon>Eubacteriales</taxon>
        <taxon>Oscillospiraceae</taxon>
        <taxon>Ruthenibacterium</taxon>
    </lineage>
</organism>
<comment type="caution">
    <text evidence="2">The sequence shown here is derived from an EMBL/GenBank/DDBJ whole genome shotgun (WGS) entry which is preliminary data.</text>
</comment>
<proteinExistence type="predicted"/>
<dbReference type="InterPro" id="IPR051534">
    <property type="entry name" value="CBASS_pafABC_assoc_protein"/>
</dbReference>
<dbReference type="Proteomes" id="UP000823918">
    <property type="component" value="Unassembled WGS sequence"/>
</dbReference>
<name>A0A9D2Q4B7_9FIRM</name>
<dbReference type="InterPro" id="IPR036390">
    <property type="entry name" value="WH_DNA-bd_sf"/>
</dbReference>
<evidence type="ECO:0000313" key="3">
    <source>
        <dbReference type="Proteomes" id="UP000823918"/>
    </source>
</evidence>
<reference evidence="2" key="2">
    <citation type="submission" date="2021-04" db="EMBL/GenBank/DDBJ databases">
        <authorList>
            <person name="Gilroy R."/>
        </authorList>
    </citation>
    <scope>NUCLEOTIDE SEQUENCE</scope>
    <source>
        <strain evidence="2">5933</strain>
    </source>
</reference>
<protein>
    <submittedName>
        <fullName evidence="2">WYL domain-containing protein</fullName>
    </submittedName>
</protein>
<evidence type="ECO:0000313" key="2">
    <source>
        <dbReference type="EMBL" id="HJC71256.1"/>
    </source>
</evidence>